<evidence type="ECO:0000313" key="8">
    <source>
        <dbReference type="EMBL" id="KAL1547117.1"/>
    </source>
</evidence>
<evidence type="ECO:0000313" key="9">
    <source>
        <dbReference type="Proteomes" id="UP001567538"/>
    </source>
</evidence>
<dbReference type="Gene3D" id="3.30.1330.80">
    <property type="entry name" value="Hypothetical protein, similar to alpha- acetolactate decarboxylase, domain 2"/>
    <property type="match status" value="1"/>
</dbReference>
<evidence type="ECO:0000259" key="7">
    <source>
        <dbReference type="PROSITE" id="PS51742"/>
    </source>
</evidence>
<accession>A0ABD1GSN3</accession>
<keyword evidence="2" id="KW-0805">Transcription regulation</keyword>
<comment type="caution">
    <text evidence="8">The sequence shown here is derived from an EMBL/GenBank/DDBJ whole genome shotgun (WGS) entry which is preliminary data.</text>
</comment>
<keyword evidence="9" id="KW-1185">Reference proteome</keyword>
<dbReference type="PANTHER" id="PTHR31100">
    <property type="entry name" value="AT-HOOK MOTIF NUCLEAR-LOCALIZED PROTEIN 15"/>
    <property type="match status" value="1"/>
</dbReference>
<reference evidence="8 9" key="1">
    <citation type="submission" date="2024-06" db="EMBL/GenBank/DDBJ databases">
        <title>A chromosome level genome sequence of Diviner's sage (Salvia divinorum).</title>
        <authorList>
            <person name="Ford S.A."/>
            <person name="Ro D.-K."/>
            <person name="Ness R.W."/>
            <person name="Phillips M.A."/>
        </authorList>
    </citation>
    <scope>NUCLEOTIDE SEQUENCE [LARGE SCALE GENOMIC DNA]</scope>
    <source>
        <strain evidence="8">SAF-2024a</strain>
        <tissue evidence="8">Leaf</tissue>
    </source>
</reference>
<dbReference type="GO" id="GO:0005634">
    <property type="term" value="C:nucleus"/>
    <property type="evidence" value="ECO:0007669"/>
    <property type="project" value="UniProtKB-SubCell"/>
</dbReference>
<sequence length="269" mass="25982">MEGYVHQLLTSPNSEMEASGDSPNDRELEAGATTSSGGGGRRPRGRPPGSKNKPKPPIVVTRDSPNALRSHVLEVASGADVVESVSVYARRRGRGVCVLSGGGTVSNVTLRQPAAAGEVVTLHGRFEILSLSGTVLPPPAPPGAGGLSIFLSGGQGQVVGGSVVAPLVASGPVVLMAASFANAVFERLPLEEEEEGGGGPAAAAPSASQSSGVTAGGGGGGGGDGSFLNSGGGNAAPPAQQGNYPFSADLFGWGGGGGGGGGGSGSGGF</sequence>
<evidence type="ECO:0000256" key="6">
    <source>
        <dbReference type="SAM" id="MobiDB-lite"/>
    </source>
</evidence>
<dbReference type="FunFam" id="3.30.1330.80:FF:000002">
    <property type="entry name" value="AT-hook motif nuclear-localized protein"/>
    <property type="match status" value="1"/>
</dbReference>
<dbReference type="EMBL" id="JBEAFC010000008">
    <property type="protein sequence ID" value="KAL1547117.1"/>
    <property type="molecule type" value="Genomic_DNA"/>
</dbReference>
<dbReference type="AlphaFoldDB" id="A0ABD1GSN3"/>
<organism evidence="8 9">
    <name type="scientific">Salvia divinorum</name>
    <name type="common">Maria pastora</name>
    <name type="synonym">Diviner's sage</name>
    <dbReference type="NCBI Taxonomy" id="28513"/>
    <lineage>
        <taxon>Eukaryota</taxon>
        <taxon>Viridiplantae</taxon>
        <taxon>Streptophyta</taxon>
        <taxon>Embryophyta</taxon>
        <taxon>Tracheophyta</taxon>
        <taxon>Spermatophyta</taxon>
        <taxon>Magnoliopsida</taxon>
        <taxon>eudicotyledons</taxon>
        <taxon>Gunneridae</taxon>
        <taxon>Pentapetalae</taxon>
        <taxon>asterids</taxon>
        <taxon>lamiids</taxon>
        <taxon>Lamiales</taxon>
        <taxon>Lamiaceae</taxon>
        <taxon>Nepetoideae</taxon>
        <taxon>Mentheae</taxon>
        <taxon>Salviinae</taxon>
        <taxon>Salvia</taxon>
        <taxon>Salvia subgen. Calosphace</taxon>
    </lineage>
</organism>
<dbReference type="Pfam" id="PF03479">
    <property type="entry name" value="PCC"/>
    <property type="match status" value="1"/>
</dbReference>
<dbReference type="GO" id="GO:0003677">
    <property type="term" value="F:DNA binding"/>
    <property type="evidence" value="ECO:0007669"/>
    <property type="project" value="UniProtKB-KW"/>
</dbReference>
<feature type="compositionally biased region" description="Gly residues" evidence="6">
    <location>
        <begin position="214"/>
        <end position="234"/>
    </location>
</feature>
<evidence type="ECO:0000256" key="4">
    <source>
        <dbReference type="ARBA" id="ARBA00023163"/>
    </source>
</evidence>
<comment type="subcellular location">
    <subcellularLocation>
        <location evidence="1">Nucleus</location>
    </subcellularLocation>
</comment>
<proteinExistence type="predicted"/>
<evidence type="ECO:0000256" key="3">
    <source>
        <dbReference type="ARBA" id="ARBA00023125"/>
    </source>
</evidence>
<dbReference type="PROSITE" id="PS51742">
    <property type="entry name" value="PPC"/>
    <property type="match status" value="1"/>
</dbReference>
<evidence type="ECO:0000256" key="5">
    <source>
        <dbReference type="ARBA" id="ARBA00023242"/>
    </source>
</evidence>
<dbReference type="CDD" id="cd11378">
    <property type="entry name" value="DUF296"/>
    <property type="match status" value="1"/>
</dbReference>
<keyword evidence="4" id="KW-0804">Transcription</keyword>
<dbReference type="Proteomes" id="UP001567538">
    <property type="component" value="Unassembled WGS sequence"/>
</dbReference>
<feature type="compositionally biased region" description="Low complexity" evidence="6">
    <location>
        <begin position="201"/>
        <end position="213"/>
    </location>
</feature>
<name>A0ABD1GSN3_SALDI</name>
<evidence type="ECO:0000256" key="2">
    <source>
        <dbReference type="ARBA" id="ARBA00023015"/>
    </source>
</evidence>
<dbReference type="SUPFAM" id="SSF117856">
    <property type="entry name" value="AF0104/ALDC/Ptd012-like"/>
    <property type="match status" value="1"/>
</dbReference>
<protein>
    <submittedName>
        <fullName evidence="8">AT-hook motif nuclear-localized protein 27</fullName>
    </submittedName>
</protein>
<dbReference type="InterPro" id="IPR014476">
    <property type="entry name" value="AHL15-29"/>
</dbReference>
<gene>
    <name evidence="8" type="primary">AHL27</name>
    <name evidence="8" type="ORF">AAHA92_23630</name>
</gene>
<dbReference type="InterPro" id="IPR005175">
    <property type="entry name" value="PPC_dom"/>
</dbReference>
<feature type="region of interest" description="Disordered" evidence="6">
    <location>
        <begin position="191"/>
        <end position="250"/>
    </location>
</feature>
<keyword evidence="3" id="KW-0238">DNA-binding</keyword>
<feature type="region of interest" description="Disordered" evidence="6">
    <location>
        <begin position="1"/>
        <end position="65"/>
    </location>
</feature>
<keyword evidence="5" id="KW-0539">Nucleus</keyword>
<evidence type="ECO:0000256" key="1">
    <source>
        <dbReference type="ARBA" id="ARBA00004123"/>
    </source>
</evidence>
<dbReference type="PANTHER" id="PTHR31100:SF51">
    <property type="entry name" value="AT-HOOK MOTIF NUCLEAR-LOCALIZED PROTEIN 29"/>
    <property type="match status" value="1"/>
</dbReference>
<feature type="domain" description="PPC" evidence="7">
    <location>
        <begin position="65"/>
        <end position="201"/>
    </location>
</feature>